<dbReference type="InterPro" id="IPR047187">
    <property type="entry name" value="SF1_C_Upf1"/>
</dbReference>
<dbReference type="CDD" id="cd18808">
    <property type="entry name" value="SF1_C_Upf1"/>
    <property type="match status" value="1"/>
</dbReference>
<gene>
    <name evidence="2" type="ORF">SpAn4DRAFT_3182</name>
</gene>
<feature type="domain" description="DNA2/NAM7 helicase-like C-terminal" evidence="1">
    <location>
        <begin position="9"/>
        <end position="92"/>
    </location>
</feature>
<dbReference type="PANTHER" id="PTHR10887">
    <property type="entry name" value="DNA2/NAM7 HELICASE FAMILY"/>
    <property type="match status" value="1"/>
</dbReference>
<dbReference type="EMBL" id="CTRP01000011">
    <property type="protein sequence ID" value="CQR72722.1"/>
    <property type="molecule type" value="Genomic_DNA"/>
</dbReference>
<protein>
    <submittedName>
        <fullName evidence="2">Putative DNA helicase</fullName>
    </submittedName>
</protein>
<evidence type="ECO:0000313" key="2">
    <source>
        <dbReference type="EMBL" id="CQR72722.1"/>
    </source>
</evidence>
<proteinExistence type="predicted"/>
<evidence type="ECO:0000259" key="1">
    <source>
        <dbReference type="Pfam" id="PF13087"/>
    </source>
</evidence>
<organism evidence="2 3">
    <name type="scientific">Sporomusa ovata</name>
    <dbReference type="NCBI Taxonomy" id="2378"/>
    <lineage>
        <taxon>Bacteria</taxon>
        <taxon>Bacillati</taxon>
        <taxon>Bacillota</taxon>
        <taxon>Negativicutes</taxon>
        <taxon>Selenomonadales</taxon>
        <taxon>Sporomusaceae</taxon>
        <taxon>Sporomusa</taxon>
    </lineage>
</organism>
<dbReference type="GO" id="GO:0004386">
    <property type="term" value="F:helicase activity"/>
    <property type="evidence" value="ECO:0007669"/>
    <property type="project" value="UniProtKB-KW"/>
</dbReference>
<dbReference type="SUPFAM" id="SSF52540">
    <property type="entry name" value="P-loop containing nucleoside triphosphate hydrolases"/>
    <property type="match status" value="1"/>
</dbReference>
<keyword evidence="2" id="KW-0347">Helicase</keyword>
<dbReference type="GO" id="GO:0001147">
    <property type="term" value="F:transcription termination site sequence-specific DNA binding"/>
    <property type="evidence" value="ECO:0007669"/>
    <property type="project" value="TreeGrafter"/>
</dbReference>
<dbReference type="AlphaFoldDB" id="A0A0U1KZ83"/>
<evidence type="ECO:0000313" key="3">
    <source>
        <dbReference type="Proteomes" id="UP000049855"/>
    </source>
</evidence>
<keyword evidence="3" id="KW-1185">Reference proteome</keyword>
<name>A0A0U1KZ83_9FIRM</name>
<dbReference type="Pfam" id="PF13087">
    <property type="entry name" value="AAA_12"/>
    <property type="match status" value="1"/>
</dbReference>
<reference evidence="3" key="1">
    <citation type="submission" date="2015-03" db="EMBL/GenBank/DDBJ databases">
        <authorList>
            <person name="Nijsse Bart"/>
        </authorList>
    </citation>
    <scope>NUCLEOTIDE SEQUENCE [LARGE SCALE GENOMIC DNA]</scope>
</reference>
<accession>A0A0U1KZ83</accession>
<dbReference type="GO" id="GO:0006369">
    <property type="term" value="P:termination of RNA polymerase II transcription"/>
    <property type="evidence" value="ECO:0007669"/>
    <property type="project" value="TreeGrafter"/>
</dbReference>
<dbReference type="PANTHER" id="PTHR10887:SF495">
    <property type="entry name" value="HELICASE SENATAXIN ISOFORM X1-RELATED"/>
    <property type="match status" value="1"/>
</dbReference>
<dbReference type="InterPro" id="IPR041679">
    <property type="entry name" value="DNA2/NAM7-like_C"/>
</dbReference>
<keyword evidence="2" id="KW-0378">Hydrolase</keyword>
<dbReference type="InterPro" id="IPR045055">
    <property type="entry name" value="DNA2/NAM7-like"/>
</dbReference>
<keyword evidence="2" id="KW-0067">ATP-binding</keyword>
<dbReference type="InterPro" id="IPR027417">
    <property type="entry name" value="P-loop_NTPase"/>
</dbReference>
<dbReference type="Proteomes" id="UP000049855">
    <property type="component" value="Unassembled WGS sequence"/>
</dbReference>
<keyword evidence="2" id="KW-0547">Nucleotide-binding</keyword>
<sequence>MNNLPKANKLDIGIITGYSAQKDLIKKSVNNGNYCNIGKIDINTLDAFQGRENDIIIYSTVRTSKSIGFQKEKERINVAFSRAKKLLIVCGDIDFFYTWDDGENKYVEVIDYIRQNSNSCKIIDLVEGDLSE</sequence>
<dbReference type="Gene3D" id="3.40.50.300">
    <property type="entry name" value="P-loop containing nucleotide triphosphate hydrolases"/>
    <property type="match status" value="1"/>
</dbReference>